<evidence type="ECO:0000256" key="2">
    <source>
        <dbReference type="SAM" id="Phobius"/>
    </source>
</evidence>
<dbReference type="Proteomes" id="UP001295740">
    <property type="component" value="Unassembled WGS sequence"/>
</dbReference>
<feature type="transmembrane region" description="Helical" evidence="2">
    <location>
        <begin position="77"/>
        <end position="102"/>
    </location>
</feature>
<accession>A0AAI8YCF0</accession>
<name>A0AAI8YCF0_9PEZI</name>
<keyword evidence="2" id="KW-0812">Transmembrane</keyword>
<feature type="transmembrane region" description="Helical" evidence="2">
    <location>
        <begin position="152"/>
        <end position="171"/>
    </location>
</feature>
<protein>
    <submittedName>
        <fullName evidence="3">Uu.00g049770.m01.CDS01</fullName>
    </submittedName>
</protein>
<gene>
    <name evidence="3" type="ORF">KHLLAP_LOCUS2592</name>
</gene>
<comment type="caution">
    <text evidence="3">The sequence shown here is derived from an EMBL/GenBank/DDBJ whole genome shotgun (WGS) entry which is preliminary data.</text>
</comment>
<organism evidence="3 4">
    <name type="scientific">Anthostomella pinea</name>
    <dbReference type="NCBI Taxonomy" id="933095"/>
    <lineage>
        <taxon>Eukaryota</taxon>
        <taxon>Fungi</taxon>
        <taxon>Dikarya</taxon>
        <taxon>Ascomycota</taxon>
        <taxon>Pezizomycotina</taxon>
        <taxon>Sordariomycetes</taxon>
        <taxon>Xylariomycetidae</taxon>
        <taxon>Xylariales</taxon>
        <taxon>Xylariaceae</taxon>
        <taxon>Anthostomella</taxon>
    </lineage>
</organism>
<feature type="transmembrane region" description="Helical" evidence="2">
    <location>
        <begin position="47"/>
        <end position="65"/>
    </location>
</feature>
<keyword evidence="2" id="KW-1133">Transmembrane helix</keyword>
<reference evidence="3" key="1">
    <citation type="submission" date="2023-10" db="EMBL/GenBank/DDBJ databases">
        <authorList>
            <person name="Hackl T."/>
        </authorList>
    </citation>
    <scope>NUCLEOTIDE SEQUENCE</scope>
</reference>
<proteinExistence type="predicted"/>
<evidence type="ECO:0000313" key="4">
    <source>
        <dbReference type="Proteomes" id="UP001295740"/>
    </source>
</evidence>
<dbReference type="EMBL" id="CAUWAG010000003">
    <property type="protein sequence ID" value="CAJ2502124.1"/>
    <property type="molecule type" value="Genomic_DNA"/>
</dbReference>
<evidence type="ECO:0000313" key="3">
    <source>
        <dbReference type="EMBL" id="CAJ2502124.1"/>
    </source>
</evidence>
<sequence length="204" mass="22043">MIQRTHQLPHLGGQFARWKVDQAIAVSNLLEHCARIVLKRLTGFHEIFNVVAALIGALSLAALAFDEFHPTSSDSLLAAEGLLASCGLTLVTAVMVATMLLFKYRDFEEPTRLDLAVAWTPLVLLDLSIVELILGLVIWYGSKNGGWRMGVIVAQLFVFLTLAVAMAVWMWNTMSTPGGLGAHEGAPTTSPTAGHQQPDKPSAP</sequence>
<keyword evidence="4" id="KW-1185">Reference proteome</keyword>
<feature type="transmembrane region" description="Helical" evidence="2">
    <location>
        <begin position="122"/>
        <end position="140"/>
    </location>
</feature>
<evidence type="ECO:0000256" key="1">
    <source>
        <dbReference type="SAM" id="MobiDB-lite"/>
    </source>
</evidence>
<feature type="region of interest" description="Disordered" evidence="1">
    <location>
        <begin position="180"/>
        <end position="204"/>
    </location>
</feature>
<keyword evidence="2" id="KW-0472">Membrane</keyword>
<dbReference type="AlphaFoldDB" id="A0AAI8YCF0"/>